<evidence type="ECO:0000313" key="3">
    <source>
        <dbReference type="Proteomes" id="UP001652503"/>
    </source>
</evidence>
<keyword evidence="1" id="KW-0732">Signal</keyword>
<keyword evidence="3" id="KW-1185">Reference proteome</keyword>
<dbReference type="EMBL" id="JAOWLA010000012">
    <property type="protein sequence ID" value="MCV2865752.1"/>
    <property type="molecule type" value="Genomic_DNA"/>
</dbReference>
<organism evidence="2 3">
    <name type="scientific">Albidovulum sediminicola</name>
    <dbReference type="NCBI Taxonomy" id="2984331"/>
    <lineage>
        <taxon>Bacteria</taxon>
        <taxon>Pseudomonadati</taxon>
        <taxon>Pseudomonadota</taxon>
        <taxon>Alphaproteobacteria</taxon>
        <taxon>Rhodobacterales</taxon>
        <taxon>Paracoccaceae</taxon>
        <taxon>Albidovulum</taxon>
    </lineage>
</organism>
<accession>A0ABT2Z3S0</accession>
<feature type="chain" id="PRO_5046428857" evidence="1">
    <location>
        <begin position="23"/>
        <end position="37"/>
    </location>
</feature>
<gene>
    <name evidence="2" type="ORF">OE647_13550</name>
</gene>
<name>A0ABT2Z3S0_9RHOB</name>
<sequence>MKKLILLTFLGALAACNTVAGAGEDVSAGARTVQGWF</sequence>
<dbReference type="Proteomes" id="UP001652503">
    <property type="component" value="Unassembled WGS sequence"/>
</dbReference>
<proteinExistence type="predicted"/>
<comment type="caution">
    <text evidence="2">The sequence shown here is derived from an EMBL/GenBank/DDBJ whole genome shotgun (WGS) entry which is preliminary data.</text>
</comment>
<feature type="signal peptide" evidence="1">
    <location>
        <begin position="1"/>
        <end position="22"/>
    </location>
</feature>
<reference evidence="2 3" key="1">
    <citation type="submission" date="2022-10" db="EMBL/GenBank/DDBJ databases">
        <title>Defluviimonas sp. nov., isolated from ocean surface water.</title>
        <authorList>
            <person name="He W."/>
            <person name="Wang L."/>
            <person name="Zhang D.-F."/>
        </authorList>
    </citation>
    <scope>NUCLEOTIDE SEQUENCE [LARGE SCALE GENOMIC DNA]</scope>
    <source>
        <strain evidence="2 3">WL0075</strain>
    </source>
</reference>
<dbReference type="RefSeq" id="WP_263722274.1">
    <property type="nucleotide sequence ID" value="NZ_JAOWLA010000012.1"/>
</dbReference>
<protein>
    <submittedName>
        <fullName evidence="2">Entericidin EcnA/B family protein</fullName>
    </submittedName>
</protein>
<evidence type="ECO:0000256" key="1">
    <source>
        <dbReference type="SAM" id="SignalP"/>
    </source>
</evidence>
<evidence type="ECO:0000313" key="2">
    <source>
        <dbReference type="EMBL" id="MCV2865752.1"/>
    </source>
</evidence>
<dbReference type="PROSITE" id="PS51257">
    <property type="entry name" value="PROKAR_LIPOPROTEIN"/>
    <property type="match status" value="1"/>
</dbReference>